<gene>
    <name evidence="2" type="ORF">RMCFA_3602</name>
</gene>
<feature type="compositionally biased region" description="Basic and acidic residues" evidence="1">
    <location>
        <begin position="136"/>
        <end position="146"/>
    </location>
</feature>
<reference evidence="3" key="2">
    <citation type="submission" date="2016-02" db="EMBL/GenBank/DDBJ databases">
        <title>Draft genome sequence of five rapidly growing Mycobacterium species.</title>
        <authorList>
            <person name="Katahira K."/>
            <person name="Gotou Y."/>
            <person name="Iida K."/>
            <person name="Ogura Y."/>
            <person name="Hayashi T."/>
        </authorList>
    </citation>
    <scope>NUCLEOTIDE SEQUENCE [LARGE SCALE GENOMIC DNA]</scope>
    <source>
        <strain evidence="3">JCM6368</strain>
    </source>
</reference>
<dbReference type="Proteomes" id="UP000069705">
    <property type="component" value="Unassembled WGS sequence"/>
</dbReference>
<feature type="region of interest" description="Disordered" evidence="1">
    <location>
        <begin position="1"/>
        <end position="36"/>
    </location>
</feature>
<dbReference type="AlphaFoldDB" id="A0A124E4L6"/>
<evidence type="ECO:0000256" key="1">
    <source>
        <dbReference type="SAM" id="MobiDB-lite"/>
    </source>
</evidence>
<evidence type="ECO:0000313" key="3">
    <source>
        <dbReference type="Proteomes" id="UP000069705"/>
    </source>
</evidence>
<protein>
    <submittedName>
        <fullName evidence="2">Gp1</fullName>
    </submittedName>
</protein>
<reference evidence="2 3" key="1">
    <citation type="journal article" date="2016" name="Genome Announc.">
        <title>Draft Genome Sequences of Five Rapidly Growing Mycobacterium Species, M. thermoresistibile, M. fortuitum subsp. acetamidolyticum, M. canariasense, M. brisbanense, and M. novocastrense.</title>
        <authorList>
            <person name="Katahira K."/>
            <person name="Ogura Y."/>
            <person name="Gotoh Y."/>
            <person name="Hayashi T."/>
        </authorList>
    </citation>
    <scope>NUCLEOTIDE SEQUENCE [LARGE SCALE GENOMIC DNA]</scope>
    <source>
        <strain evidence="2 3">JCM6368</strain>
    </source>
</reference>
<dbReference type="Pfam" id="PF25673">
    <property type="entry name" value="Terminase_7"/>
    <property type="match status" value="1"/>
</dbReference>
<proteinExistence type="predicted"/>
<evidence type="ECO:0000313" key="2">
    <source>
        <dbReference type="EMBL" id="GAT03490.1"/>
    </source>
</evidence>
<sequence>MPPKPKDPSLVARRNKTSTRAVLTPQSNPKVPPLPKGIRWHQQVRDWWKRAWSSPMVPEWTESDIDALYMAARLMQMLWGDVTPNEAKAVAGEIRQLLAQCGLTPMSRRSLQWEIERGESAAESTAQRRTKSAPAKKAEPRPDPRVARANLHAV</sequence>
<dbReference type="RefSeq" id="WP_061264171.1">
    <property type="nucleotide sequence ID" value="NZ_BCSZ01000033.1"/>
</dbReference>
<feature type="compositionally biased region" description="Polar residues" evidence="1">
    <location>
        <begin position="18"/>
        <end position="29"/>
    </location>
</feature>
<organism evidence="2 3">
    <name type="scientific">Mycolicibacterium fortuitum subsp. acetamidolyticum</name>
    <dbReference type="NCBI Taxonomy" id="144550"/>
    <lineage>
        <taxon>Bacteria</taxon>
        <taxon>Bacillati</taxon>
        <taxon>Actinomycetota</taxon>
        <taxon>Actinomycetes</taxon>
        <taxon>Mycobacteriales</taxon>
        <taxon>Mycobacteriaceae</taxon>
        <taxon>Mycolicibacterium</taxon>
    </lineage>
</organism>
<dbReference type="InterPro" id="IPR057972">
    <property type="entry name" value="Terminase_7"/>
</dbReference>
<accession>A0A124E4L6</accession>
<dbReference type="EMBL" id="BCSZ01000033">
    <property type="protein sequence ID" value="GAT03490.1"/>
    <property type="molecule type" value="Genomic_DNA"/>
</dbReference>
<feature type="region of interest" description="Disordered" evidence="1">
    <location>
        <begin position="114"/>
        <end position="154"/>
    </location>
</feature>
<comment type="caution">
    <text evidence="2">The sequence shown here is derived from an EMBL/GenBank/DDBJ whole genome shotgun (WGS) entry which is preliminary data.</text>
</comment>
<name>A0A124E4L6_MYCFO</name>